<dbReference type="InterPro" id="IPR024499">
    <property type="entry name" value="Mbeg1-like"/>
</dbReference>
<dbReference type="AlphaFoldDB" id="A0A1M6JGF5"/>
<dbReference type="Gene3D" id="3.40.50.1820">
    <property type="entry name" value="alpha/beta hydrolase"/>
    <property type="match status" value="1"/>
</dbReference>
<dbReference type="OrthoDB" id="9769481at2"/>
<evidence type="ECO:0000256" key="1">
    <source>
        <dbReference type="SAM" id="MobiDB-lite"/>
    </source>
</evidence>
<gene>
    <name evidence="2" type="ORF">SAMN02745243_00631</name>
</gene>
<protein>
    <recommendedName>
        <fullName evidence="4">DUF2974 domain-containing protein</fullName>
    </recommendedName>
</protein>
<evidence type="ECO:0008006" key="4">
    <source>
        <dbReference type="Google" id="ProtNLM"/>
    </source>
</evidence>
<proteinExistence type="predicted"/>
<dbReference type="Proteomes" id="UP000184301">
    <property type="component" value="Unassembled WGS sequence"/>
</dbReference>
<organism evidence="2 3">
    <name type="scientific">Hespellia stercorisuis DSM 15480</name>
    <dbReference type="NCBI Taxonomy" id="1121950"/>
    <lineage>
        <taxon>Bacteria</taxon>
        <taxon>Bacillati</taxon>
        <taxon>Bacillota</taxon>
        <taxon>Clostridia</taxon>
        <taxon>Lachnospirales</taxon>
        <taxon>Lachnospiraceae</taxon>
        <taxon>Hespellia</taxon>
    </lineage>
</organism>
<dbReference type="STRING" id="1121950.SAMN02745243_00631"/>
<reference evidence="2 3" key="1">
    <citation type="submission" date="2016-11" db="EMBL/GenBank/DDBJ databases">
        <authorList>
            <person name="Jaros S."/>
            <person name="Januszkiewicz K."/>
            <person name="Wedrychowicz H."/>
        </authorList>
    </citation>
    <scope>NUCLEOTIDE SEQUENCE [LARGE SCALE GENOMIC DNA]</scope>
    <source>
        <strain evidence="2 3">DSM 15480</strain>
    </source>
</reference>
<name>A0A1M6JGF5_9FIRM</name>
<dbReference type="RefSeq" id="WP_073104901.1">
    <property type="nucleotide sequence ID" value="NZ_FQZY01000009.1"/>
</dbReference>
<dbReference type="EMBL" id="FQZY01000009">
    <property type="protein sequence ID" value="SHJ45662.1"/>
    <property type="molecule type" value="Genomic_DNA"/>
</dbReference>
<evidence type="ECO:0000313" key="2">
    <source>
        <dbReference type="EMBL" id="SHJ45662.1"/>
    </source>
</evidence>
<evidence type="ECO:0000313" key="3">
    <source>
        <dbReference type="Proteomes" id="UP000184301"/>
    </source>
</evidence>
<dbReference type="Pfam" id="PF11187">
    <property type="entry name" value="Mbeg1-like"/>
    <property type="match status" value="1"/>
</dbReference>
<sequence>MGTILDYMDWRGDLSFRQSEFNEVDNLILAMLSYVELDGIVPGVGKNAFVTVEQAAQRYFEEHTAEEIRAEISFTHLSPFVLRKMGECRRFKNAKLSKYVNQIDERLQKQFSALHIELDDKSIYVAFRGTDDTIIGWQEDFNMSFMTVPSQTAAVDYLKATLRTFGKKYRVGGHSKGGNLAVYAAVMSSKHVRSKIREIYNNDGPGFTKAFVAMPEYEEILPRIYSFVPESSVIGMLLEHREERKIVASAETGIMQHDGLTWQVLGNHFEYKTERTRESVLLDETLKSWLSGLDASQRESCINSLFSVLSANGDETLTDIANGGIKSLGAIMKSITTMDEKTKSIISELIRMLRKEYGKEVVTPIIEKLVPKRGGVSRKSRWGENKNGPDNGEKS</sequence>
<dbReference type="InterPro" id="IPR029058">
    <property type="entry name" value="AB_hydrolase_fold"/>
</dbReference>
<feature type="region of interest" description="Disordered" evidence="1">
    <location>
        <begin position="373"/>
        <end position="395"/>
    </location>
</feature>
<accession>A0A1M6JGF5</accession>
<keyword evidence="3" id="KW-1185">Reference proteome</keyword>
<dbReference type="SUPFAM" id="SSF53474">
    <property type="entry name" value="alpha/beta-Hydrolases"/>
    <property type="match status" value="1"/>
</dbReference>